<dbReference type="EMBL" id="BAABRI010000004">
    <property type="protein sequence ID" value="GAA5481628.1"/>
    <property type="molecule type" value="Genomic_DNA"/>
</dbReference>
<protein>
    <submittedName>
        <fullName evidence="2">Nicotinate dehydrogenase subunit B</fullName>
    </submittedName>
</protein>
<dbReference type="Pfam" id="PF20256">
    <property type="entry name" value="MoCoBD_2"/>
    <property type="match status" value="2"/>
</dbReference>
<dbReference type="InterPro" id="IPR052516">
    <property type="entry name" value="N-heterocyclic_Hydroxylase"/>
</dbReference>
<accession>A0ABP9UJ17</accession>
<dbReference type="InterPro" id="IPR037165">
    <property type="entry name" value="AldOxase/xan_DH_Mopterin-bd_sf"/>
</dbReference>
<evidence type="ECO:0000313" key="2">
    <source>
        <dbReference type="EMBL" id="GAA5481628.1"/>
    </source>
</evidence>
<dbReference type="RefSeq" id="WP_353565780.1">
    <property type="nucleotide sequence ID" value="NZ_BAABRI010000004.1"/>
</dbReference>
<dbReference type="PANTHER" id="PTHR47495:SF1">
    <property type="entry name" value="BLL3820 PROTEIN"/>
    <property type="match status" value="1"/>
</dbReference>
<evidence type="ECO:0000259" key="1">
    <source>
        <dbReference type="SMART" id="SM01008"/>
    </source>
</evidence>
<feature type="domain" description="Aldehyde oxidase/xanthine dehydrogenase a/b hammerhead" evidence="1">
    <location>
        <begin position="224"/>
        <end position="296"/>
    </location>
</feature>
<comment type="caution">
    <text evidence="2">The sequence shown here is derived from an EMBL/GenBank/DDBJ whole genome shotgun (WGS) entry which is preliminary data.</text>
</comment>
<proteinExistence type="predicted"/>
<dbReference type="Gene3D" id="3.90.1170.50">
    <property type="entry name" value="Aldehyde oxidase/xanthine dehydrogenase, a/b hammerhead"/>
    <property type="match status" value="1"/>
</dbReference>
<dbReference type="PIRSF" id="PIRSF036389">
    <property type="entry name" value="IOR_B"/>
    <property type="match status" value="1"/>
</dbReference>
<name>A0ABP9UJ17_9BACT</name>
<dbReference type="InterPro" id="IPR046867">
    <property type="entry name" value="AldOxase/xan_DH_MoCoBD2"/>
</dbReference>
<dbReference type="InterPro" id="IPR012368">
    <property type="entry name" value="OxRdtase_Mopterin-bd_su_IorB"/>
</dbReference>
<dbReference type="InterPro" id="IPR000674">
    <property type="entry name" value="Ald_Oxase/Xan_DH_a/b"/>
</dbReference>
<dbReference type="PANTHER" id="PTHR47495">
    <property type="entry name" value="ALDEHYDE DEHYDROGENASE"/>
    <property type="match status" value="1"/>
</dbReference>
<dbReference type="InterPro" id="IPR008274">
    <property type="entry name" value="AldOxase/xan_DH_MoCoBD1"/>
</dbReference>
<dbReference type="Gene3D" id="3.30.365.10">
    <property type="entry name" value="Aldehyde oxidase/xanthine dehydrogenase, molybdopterin binding domain"/>
    <property type="match status" value="4"/>
</dbReference>
<organism evidence="2 3">
    <name type="scientific">Haloferula sargassicola</name>
    <dbReference type="NCBI Taxonomy" id="490096"/>
    <lineage>
        <taxon>Bacteria</taxon>
        <taxon>Pseudomonadati</taxon>
        <taxon>Verrucomicrobiota</taxon>
        <taxon>Verrucomicrobiia</taxon>
        <taxon>Verrucomicrobiales</taxon>
        <taxon>Verrucomicrobiaceae</taxon>
        <taxon>Haloferula</taxon>
    </lineage>
</organism>
<reference evidence="2 3" key="1">
    <citation type="submission" date="2024-02" db="EMBL/GenBank/DDBJ databases">
        <title>Haloferula sargassicola NBRC 104335.</title>
        <authorList>
            <person name="Ichikawa N."/>
            <person name="Katano-Makiyama Y."/>
            <person name="Hidaka K."/>
        </authorList>
    </citation>
    <scope>NUCLEOTIDE SEQUENCE [LARGE SCALE GENOMIC DNA]</scope>
    <source>
        <strain evidence="2 3">NBRC 104335</strain>
    </source>
</reference>
<dbReference type="SUPFAM" id="SSF56003">
    <property type="entry name" value="Molybdenum cofactor-binding domain"/>
    <property type="match status" value="2"/>
</dbReference>
<dbReference type="Pfam" id="PF02738">
    <property type="entry name" value="MoCoBD_1"/>
    <property type="match status" value="1"/>
</dbReference>
<keyword evidence="3" id="KW-1185">Reference proteome</keyword>
<gene>
    <name evidence="2" type="primary">nicB</name>
    <name evidence="2" type="ORF">Hsar01_00839</name>
</gene>
<dbReference type="PROSITE" id="PS51318">
    <property type="entry name" value="TAT"/>
    <property type="match status" value="1"/>
</dbReference>
<evidence type="ECO:0000313" key="3">
    <source>
        <dbReference type="Proteomes" id="UP001476282"/>
    </source>
</evidence>
<dbReference type="Proteomes" id="UP001476282">
    <property type="component" value="Unassembled WGS sequence"/>
</dbReference>
<dbReference type="InterPro" id="IPR006311">
    <property type="entry name" value="TAT_signal"/>
</dbReference>
<dbReference type="SMART" id="SM01008">
    <property type="entry name" value="Ald_Xan_dh_C"/>
    <property type="match status" value="1"/>
</dbReference>
<sequence>MKPTPLHLPVSEQEIDAQLVDTRYHFPLGRRTFLQLMGSGVLVSMVPLAHAQRRRGRGNDTPVGARVHFGKDGSITVFTGKVECGQGARAQLTQAAAEELGVPPDRIALVMADTALVPDDGGTAGSRTTPSTVPAVREGCAAARQILIATAAAAWGVEPGKVVFAKGSATHEEKNFTYADLAADETATQKLAETLPESVTLTPWNEWEVLGNSIPRPNARDIVTGSHRYPSDIVREGMLYGKVLRRPSYTAKLKSIDKNLPMIRDGDFIGVVAPTTHEAAKRIEALAASAEWEAAPHPTSKDLAVHLRKTAEVPANPHAAEMESAAHALREKYGIAYVQHAPLEPRAAVAEWDNDGRLTVWTGTQMPFRVRGELARAFRMDEDKVRVIVPDFGGGFGGKHTGECAVECARLAKAAGKPVQLRWTRGEEFSWAYFRPAAEIEAEASLDAGGKLTSWHFVNINAGGHGLELPYRCPKVHVRSVDADPPLRHGSYRCLATTGNTFARECFMDELALVADRDPLSFRLDHLEDGRLRDVLLAAAEAFDFRKRWVAKKSAVGLACGLDKGSVVAACVEVEIDGETIRPTLVCQAFECGKIHNPDNVRTQVEGGILMGLGPALREIIHFENGRITNGSFAQYRVPRFVDLPQLDVHLLDRPDLPSVGAGETPLIAVAPAIANAVHHATGKRLRRLPLRLS</sequence>